<accession>A0A6A4WKK7</accession>
<evidence type="ECO:0000256" key="4">
    <source>
        <dbReference type="ARBA" id="ARBA00023136"/>
    </source>
</evidence>
<dbReference type="InterPro" id="IPR036513">
    <property type="entry name" value="STAS_dom_sf"/>
</dbReference>
<comment type="caution">
    <text evidence="7">The sequence shown here is derived from an EMBL/GenBank/DDBJ whole genome shotgun (WGS) entry which is preliminary data.</text>
</comment>
<keyword evidence="8" id="KW-1185">Reference proteome</keyword>
<proteinExistence type="predicted"/>
<feature type="transmembrane region" description="Helical" evidence="5">
    <location>
        <begin position="159"/>
        <end position="179"/>
    </location>
</feature>
<keyword evidence="2 5" id="KW-0812">Transmembrane</keyword>
<feature type="domain" description="STAS" evidence="6">
    <location>
        <begin position="516"/>
        <end position="584"/>
    </location>
</feature>
<dbReference type="Gene3D" id="3.30.750.24">
    <property type="entry name" value="STAS domain"/>
    <property type="match status" value="1"/>
</dbReference>
<dbReference type="CDD" id="cd07042">
    <property type="entry name" value="STAS_SulP_like_sulfate_transporter"/>
    <property type="match status" value="1"/>
</dbReference>
<feature type="transmembrane region" description="Helical" evidence="5">
    <location>
        <begin position="269"/>
        <end position="290"/>
    </location>
</feature>
<dbReference type="InterPro" id="IPR011547">
    <property type="entry name" value="SLC26A/SulP_dom"/>
</dbReference>
<name>A0A6A4WKK7_AMPAM</name>
<dbReference type="GO" id="GO:0055085">
    <property type="term" value="P:transmembrane transport"/>
    <property type="evidence" value="ECO:0007669"/>
    <property type="project" value="InterPro"/>
</dbReference>
<feature type="transmembrane region" description="Helical" evidence="5">
    <location>
        <begin position="399"/>
        <end position="419"/>
    </location>
</feature>
<dbReference type="InterPro" id="IPR002645">
    <property type="entry name" value="STAS_dom"/>
</dbReference>
<evidence type="ECO:0000256" key="5">
    <source>
        <dbReference type="SAM" id="Phobius"/>
    </source>
</evidence>
<dbReference type="Proteomes" id="UP000440578">
    <property type="component" value="Unassembled WGS sequence"/>
</dbReference>
<feature type="transmembrane region" description="Helical" evidence="5">
    <location>
        <begin position="458"/>
        <end position="485"/>
    </location>
</feature>
<organism evidence="7 8">
    <name type="scientific">Amphibalanus amphitrite</name>
    <name type="common">Striped barnacle</name>
    <name type="synonym">Balanus amphitrite</name>
    <dbReference type="NCBI Taxonomy" id="1232801"/>
    <lineage>
        <taxon>Eukaryota</taxon>
        <taxon>Metazoa</taxon>
        <taxon>Ecdysozoa</taxon>
        <taxon>Arthropoda</taxon>
        <taxon>Crustacea</taxon>
        <taxon>Multicrustacea</taxon>
        <taxon>Cirripedia</taxon>
        <taxon>Thoracica</taxon>
        <taxon>Thoracicalcarea</taxon>
        <taxon>Balanomorpha</taxon>
        <taxon>Balanoidea</taxon>
        <taxon>Balanidae</taxon>
        <taxon>Amphibalaninae</taxon>
        <taxon>Amphibalanus</taxon>
    </lineage>
</organism>
<dbReference type="OrthoDB" id="7365796at2759"/>
<gene>
    <name evidence="7" type="primary">SLC26A5</name>
    <name evidence="7" type="ORF">FJT64_002903</name>
</gene>
<feature type="transmembrane region" description="Helical" evidence="5">
    <location>
        <begin position="233"/>
        <end position="257"/>
    </location>
</feature>
<dbReference type="Pfam" id="PF00916">
    <property type="entry name" value="Sulfate_transp"/>
    <property type="match status" value="1"/>
</dbReference>
<dbReference type="PANTHER" id="PTHR11814">
    <property type="entry name" value="SULFATE TRANSPORTER"/>
    <property type="match status" value="1"/>
</dbReference>
<reference evidence="7 8" key="1">
    <citation type="submission" date="2019-07" db="EMBL/GenBank/DDBJ databases">
        <title>Draft genome assembly of a fouling barnacle, Amphibalanus amphitrite (Darwin, 1854): The first reference genome for Thecostraca.</title>
        <authorList>
            <person name="Kim W."/>
        </authorList>
    </citation>
    <scope>NUCLEOTIDE SEQUENCE [LARGE SCALE GENOMIC DNA]</scope>
    <source>
        <strain evidence="7">SNU_AA5</strain>
        <tissue evidence="7">Soma without cirri and trophi</tissue>
    </source>
</reference>
<dbReference type="InterPro" id="IPR001902">
    <property type="entry name" value="SLC26A/SulP_fam"/>
</dbReference>
<protein>
    <submittedName>
        <fullName evidence="7">Prestin</fullName>
    </submittedName>
</protein>
<dbReference type="EMBL" id="VIIS01000969">
    <property type="protein sequence ID" value="KAF0303172.1"/>
    <property type="molecule type" value="Genomic_DNA"/>
</dbReference>
<evidence type="ECO:0000313" key="8">
    <source>
        <dbReference type="Proteomes" id="UP000440578"/>
    </source>
</evidence>
<dbReference type="SUPFAM" id="SSF52091">
    <property type="entry name" value="SpoIIaa-like"/>
    <property type="match status" value="1"/>
</dbReference>
<evidence type="ECO:0000256" key="1">
    <source>
        <dbReference type="ARBA" id="ARBA00004141"/>
    </source>
</evidence>
<feature type="transmembrane region" description="Helical" evidence="5">
    <location>
        <begin position="426"/>
        <end position="446"/>
    </location>
</feature>
<feature type="transmembrane region" description="Helical" evidence="5">
    <location>
        <begin position="359"/>
        <end position="379"/>
    </location>
</feature>
<evidence type="ECO:0000313" key="7">
    <source>
        <dbReference type="EMBL" id="KAF0303172.1"/>
    </source>
</evidence>
<feature type="transmembrane region" description="Helical" evidence="5">
    <location>
        <begin position="94"/>
        <end position="119"/>
    </location>
</feature>
<dbReference type="AlphaFoldDB" id="A0A6A4WKK7"/>
<evidence type="ECO:0000256" key="3">
    <source>
        <dbReference type="ARBA" id="ARBA00022989"/>
    </source>
</evidence>
<evidence type="ECO:0000259" key="6">
    <source>
        <dbReference type="PROSITE" id="PS50801"/>
    </source>
</evidence>
<dbReference type="Pfam" id="PF01740">
    <property type="entry name" value="STAS"/>
    <property type="match status" value="1"/>
</dbReference>
<evidence type="ECO:0000256" key="2">
    <source>
        <dbReference type="ARBA" id="ARBA00022692"/>
    </source>
</evidence>
<keyword evidence="4 5" id="KW-0472">Membrane</keyword>
<dbReference type="PROSITE" id="PS50801">
    <property type="entry name" value="STAS"/>
    <property type="match status" value="1"/>
</dbReference>
<keyword evidence="3 5" id="KW-1133">Transmembrane helix</keyword>
<dbReference type="GO" id="GO:0016020">
    <property type="term" value="C:membrane"/>
    <property type="evidence" value="ECO:0007669"/>
    <property type="project" value="UniProtKB-SubCell"/>
</dbReference>
<sequence length="601" mass="64251">MTAGGGDGCTEPAGLTQAQFRRRFHYRPPQRDKGGPERLWRSCRPDTACVSRCLRRRLPILAWLPAYRYHDDLFGDVIAGTTVAIMHIPQGMAYALLAGIPAIHGLYMAFFQCLVYAVMGTSRHLSVGTFAVTCIMTGKVVVEYSGPAAARTGAVYDPVLVATTVTLAVGIIQLVLFSVRLTALAVVLSEMLVQGFTTGAAVHVLLSQVPSLLGLERPLFSGPGRLLKLTGAIIQKLATANTASIVISATTIVILVLNNELVKPRLAKWTRVPFPIELLVVLVGTLGSYLGDLSGRYEVQVIGNVTTGLPQPSSPSLVLLPRVLLDSAVIAVVTYSAGLSMAQLLATKHGYTVNASQEMLAQGVGNLFSAWFLCAPMAASLSRSLIVDGTGGRTQASGIITALLLLAVLLWLGPLFSLLPKCVLSAVIVVSLKGLLSQLVGLPALWRSSRADALVWTGTLLAVVLIDIAAGLAVGVLLSLGVLLWRLQRPPAELLGRLPGSQYYVSLERYQAFSWLVLDMSRVSFTDSTSTRALLATVRDYQELGVHCCLAGCTDAVLDMLHSCRSPLEEKQMYPTVQDAVSSIFTSETGQGNASEHCIER</sequence>
<feature type="transmembrane region" description="Helical" evidence="5">
    <location>
        <begin position="191"/>
        <end position="213"/>
    </location>
</feature>
<feature type="transmembrane region" description="Helical" evidence="5">
    <location>
        <begin position="323"/>
        <end position="347"/>
    </location>
</feature>
<comment type="subcellular location">
    <subcellularLocation>
        <location evidence="1">Membrane</location>
        <topology evidence="1">Multi-pass membrane protein</topology>
    </subcellularLocation>
</comment>